<dbReference type="InterPro" id="IPR036388">
    <property type="entry name" value="WH-like_DNA-bd_sf"/>
</dbReference>
<keyword evidence="2" id="KW-1185">Reference proteome</keyword>
<dbReference type="OrthoDB" id="2080021at2"/>
<evidence type="ECO:0008006" key="3">
    <source>
        <dbReference type="Google" id="ProtNLM"/>
    </source>
</evidence>
<protein>
    <recommendedName>
        <fullName evidence="3">Helix-turn-helix type 11 domain-containing protein</fullName>
    </recommendedName>
</protein>
<comment type="caution">
    <text evidence="1">The sequence shown here is derived from an EMBL/GenBank/DDBJ whole genome shotgun (WGS) entry which is preliminary data.</text>
</comment>
<dbReference type="Gene3D" id="1.10.10.10">
    <property type="entry name" value="Winged helix-like DNA-binding domain superfamily/Winged helix DNA-binding domain"/>
    <property type="match status" value="2"/>
</dbReference>
<evidence type="ECO:0000313" key="1">
    <source>
        <dbReference type="EMBL" id="NBI07532.1"/>
    </source>
</evidence>
<sequence length="587" mass="69753">MYKELTIDDDRINEYIEHQLRFLKKVYTFLDNNNFNESCLELRPISRLKNKYFRSLNLWRFDDKAINKYRDYIKTINGTPTCIYYSGYSLNYEKVVLKENGKAYEKGKINKENSMITQILPMDFDDLSLEEFEKEISRLTNLGIETINIFSGNGFQSIVLLNRPSNDKDLYRKFTHLLLDKGFNVDPKITDCSRILRMPYTFNCKEYDYKKYSIENPTGKATTIYQDTDKRYNVKDIFEKIASLPNSNTYKDALGTNNSHNKPIEMINKSNTPSTSSKPIKTKNNDFIEFKNINEMYPIIDYYSLPNAIQNVLIETPKNYRNSVLLFIVPFFRNKIGLDLDSIVEIMKVWNLNCKPSQDENFVISEVKRVFSYGYKGVGKWSTELATKFGYIEFEEYKLADHIIIPNVLFENYNNLHQTAIKIFFMMKLFEDREDIKEWDIELIAKVSKVSEWTVRRYIKQLIDFKLVDKKRGNKKLKLKNKYYISIFWDKKLGFTTINPYTIQSMIYSELDKLNDNEIKVYTYIYYKLRGNNNNKYFASQKVIGDMINMDRSTVSDITKRLHKKRRIIKKTYKNNNIPHTNYFLRG</sequence>
<dbReference type="Proteomes" id="UP000467132">
    <property type="component" value="Unassembled WGS sequence"/>
</dbReference>
<name>A0A845R279_9CLOT</name>
<accession>A0A845R279</accession>
<proteinExistence type="predicted"/>
<evidence type="ECO:0000313" key="2">
    <source>
        <dbReference type="Proteomes" id="UP000467132"/>
    </source>
</evidence>
<organism evidence="1 2">
    <name type="scientific">Senegalia massiliensis</name>
    <dbReference type="NCBI Taxonomy" id="1720316"/>
    <lineage>
        <taxon>Bacteria</taxon>
        <taxon>Bacillati</taxon>
        <taxon>Bacillota</taxon>
        <taxon>Clostridia</taxon>
        <taxon>Eubacteriales</taxon>
        <taxon>Clostridiaceae</taxon>
        <taxon>Senegalia</taxon>
    </lineage>
</organism>
<dbReference type="AlphaFoldDB" id="A0A845R279"/>
<gene>
    <name evidence="1" type="ORF">D3Z33_11790</name>
</gene>
<dbReference type="RefSeq" id="WP_160197999.1">
    <property type="nucleotide sequence ID" value="NZ_QXXA01000013.1"/>
</dbReference>
<dbReference type="EMBL" id="QXXA01000013">
    <property type="protein sequence ID" value="NBI07532.1"/>
    <property type="molecule type" value="Genomic_DNA"/>
</dbReference>
<reference evidence="1 2" key="1">
    <citation type="submission" date="2018-08" db="EMBL/GenBank/DDBJ databases">
        <title>Murine metabolic-syndrome-specific gut microbial biobank.</title>
        <authorList>
            <person name="Liu C."/>
        </authorList>
    </citation>
    <scope>NUCLEOTIDE SEQUENCE [LARGE SCALE GENOMIC DNA]</scope>
    <source>
        <strain evidence="1 2">583</strain>
    </source>
</reference>